<dbReference type="GO" id="GO:0016491">
    <property type="term" value="F:oxidoreductase activity"/>
    <property type="evidence" value="ECO:0007669"/>
    <property type="project" value="InterPro"/>
</dbReference>
<dbReference type="Gene3D" id="3.40.109.10">
    <property type="entry name" value="NADH Oxidase"/>
    <property type="match status" value="1"/>
</dbReference>
<keyword evidence="1" id="KW-0732">Signal</keyword>
<protein>
    <submittedName>
        <fullName evidence="3">SagB/ThcOx family dehydrogenase</fullName>
    </submittedName>
</protein>
<proteinExistence type="predicted"/>
<feature type="signal peptide" evidence="1">
    <location>
        <begin position="1"/>
        <end position="20"/>
    </location>
</feature>
<evidence type="ECO:0000259" key="2">
    <source>
        <dbReference type="Pfam" id="PF00881"/>
    </source>
</evidence>
<dbReference type="PANTHER" id="PTHR43745">
    <property type="entry name" value="NITROREDUCTASE MJ1384-RELATED"/>
    <property type="match status" value="1"/>
</dbReference>
<dbReference type="InterPro" id="IPR000415">
    <property type="entry name" value="Nitroreductase-like"/>
</dbReference>
<dbReference type="InterPro" id="IPR052544">
    <property type="entry name" value="Bacteriocin_Proc_Enz"/>
</dbReference>
<dbReference type="PANTHER" id="PTHR43745:SF2">
    <property type="entry name" value="NITROREDUCTASE MJ1384-RELATED"/>
    <property type="match status" value="1"/>
</dbReference>
<reference evidence="3" key="1">
    <citation type="journal article" date="2021" name="PeerJ">
        <title>Extensive microbial diversity within the chicken gut microbiome revealed by metagenomics and culture.</title>
        <authorList>
            <person name="Gilroy R."/>
            <person name="Ravi A."/>
            <person name="Getino M."/>
            <person name="Pursley I."/>
            <person name="Horton D.L."/>
            <person name="Alikhan N.F."/>
            <person name="Baker D."/>
            <person name="Gharbi K."/>
            <person name="Hall N."/>
            <person name="Watson M."/>
            <person name="Adriaenssens E.M."/>
            <person name="Foster-Nyarko E."/>
            <person name="Jarju S."/>
            <person name="Secka A."/>
            <person name="Antonio M."/>
            <person name="Oren A."/>
            <person name="Chaudhuri R.R."/>
            <person name="La Ragione R."/>
            <person name="Hildebrand F."/>
            <person name="Pallen M.J."/>
        </authorList>
    </citation>
    <scope>NUCLEOTIDE SEQUENCE</scope>
    <source>
        <strain evidence="3">CHK121-7720</strain>
    </source>
</reference>
<sequence>MKIKGLFLSLLIAGPLLASAQNIELPTPQKEGGKPLMQALAQRASTRQFDTDRAIEPQTLSNLLWAAWGYNREDKRTAPSALNRQEISLYVITAQGVYTYDARQNVLNQVAAGDFRHSAGKQPFAQTAPLNIVFVADLDKAPGNDMMFVDCGCIVQNIYLYCASAGLGSVVRGSFDAAELAQVLKLNERQKAILTQTVGYPAQ</sequence>
<evidence type="ECO:0000256" key="1">
    <source>
        <dbReference type="SAM" id="SignalP"/>
    </source>
</evidence>
<dbReference type="Pfam" id="PF00881">
    <property type="entry name" value="Nitroreductase"/>
    <property type="match status" value="1"/>
</dbReference>
<evidence type="ECO:0000313" key="4">
    <source>
        <dbReference type="Proteomes" id="UP000757103"/>
    </source>
</evidence>
<name>A0A921MP84_9BACT</name>
<dbReference type="Proteomes" id="UP000757103">
    <property type="component" value="Unassembled WGS sequence"/>
</dbReference>
<accession>A0A921MP84</accession>
<dbReference type="InterPro" id="IPR029479">
    <property type="entry name" value="Nitroreductase"/>
</dbReference>
<gene>
    <name evidence="3" type="ORF">K8U91_02205</name>
</gene>
<organism evidence="3 4">
    <name type="scientific">Barnesiella viscericola</name>
    <dbReference type="NCBI Taxonomy" id="397865"/>
    <lineage>
        <taxon>Bacteria</taxon>
        <taxon>Pseudomonadati</taxon>
        <taxon>Bacteroidota</taxon>
        <taxon>Bacteroidia</taxon>
        <taxon>Bacteroidales</taxon>
        <taxon>Barnesiellaceae</taxon>
        <taxon>Barnesiella</taxon>
    </lineage>
</organism>
<comment type="caution">
    <text evidence="3">The sequence shown here is derived from an EMBL/GenBank/DDBJ whole genome shotgun (WGS) entry which is preliminary data.</text>
</comment>
<dbReference type="EMBL" id="DYUD01000010">
    <property type="protein sequence ID" value="HJG88278.1"/>
    <property type="molecule type" value="Genomic_DNA"/>
</dbReference>
<dbReference type="RefSeq" id="WP_273305348.1">
    <property type="nucleotide sequence ID" value="NZ_DYUD01000010.1"/>
</dbReference>
<feature type="domain" description="Nitroreductase" evidence="2">
    <location>
        <begin position="40"/>
        <end position="200"/>
    </location>
</feature>
<reference evidence="3" key="2">
    <citation type="submission" date="2021-09" db="EMBL/GenBank/DDBJ databases">
        <authorList>
            <person name="Gilroy R."/>
        </authorList>
    </citation>
    <scope>NUCLEOTIDE SEQUENCE</scope>
    <source>
        <strain evidence="3">CHK121-7720</strain>
    </source>
</reference>
<dbReference type="CDD" id="cd02142">
    <property type="entry name" value="McbC_SagB-like_oxidoreductase"/>
    <property type="match status" value="1"/>
</dbReference>
<dbReference type="SUPFAM" id="SSF55469">
    <property type="entry name" value="FMN-dependent nitroreductase-like"/>
    <property type="match status" value="1"/>
</dbReference>
<feature type="chain" id="PRO_5037342977" evidence="1">
    <location>
        <begin position="21"/>
        <end position="203"/>
    </location>
</feature>
<evidence type="ECO:0000313" key="3">
    <source>
        <dbReference type="EMBL" id="HJG88278.1"/>
    </source>
</evidence>
<dbReference type="AlphaFoldDB" id="A0A921MP84"/>